<dbReference type="GO" id="GO:0005975">
    <property type="term" value="P:carbohydrate metabolic process"/>
    <property type="evidence" value="ECO:0007669"/>
    <property type="project" value="InterPro"/>
</dbReference>
<proteinExistence type="predicted"/>
<dbReference type="AlphaFoldDB" id="A0A3T0D469"/>
<dbReference type="Gene3D" id="1.50.10.10">
    <property type="match status" value="1"/>
</dbReference>
<dbReference type="Proteomes" id="UP000282930">
    <property type="component" value="Chromosome"/>
</dbReference>
<dbReference type="KEGG" id="ccha:ELD05_03730"/>
<dbReference type="Pfam" id="PF22124">
    <property type="entry name" value="Glyco_hydro_95_cat"/>
    <property type="match status" value="1"/>
</dbReference>
<dbReference type="InterPro" id="IPR027414">
    <property type="entry name" value="GH95_N_dom"/>
</dbReference>
<gene>
    <name evidence="4" type="ORF">ELD05_03730</name>
</gene>
<dbReference type="InterPro" id="IPR054363">
    <property type="entry name" value="GH95_cat"/>
</dbReference>
<organism evidence="4 5">
    <name type="scientific">Caldicellulosiruptor changbaiensis</name>
    <dbReference type="NCBI Taxonomy" id="1222016"/>
    <lineage>
        <taxon>Bacteria</taxon>
        <taxon>Bacillati</taxon>
        <taxon>Bacillota</taxon>
        <taxon>Bacillota incertae sedis</taxon>
        <taxon>Caldicellulosiruptorales</taxon>
        <taxon>Caldicellulosiruptoraceae</taxon>
        <taxon>Caldicellulosiruptor</taxon>
    </lineage>
</organism>
<evidence type="ECO:0000259" key="2">
    <source>
        <dbReference type="Pfam" id="PF21307"/>
    </source>
</evidence>
<keyword evidence="5" id="KW-1185">Reference proteome</keyword>
<accession>A0A3T0D469</accession>
<dbReference type="SUPFAM" id="SSF48208">
    <property type="entry name" value="Six-hairpin glycosidases"/>
    <property type="match status" value="1"/>
</dbReference>
<dbReference type="PANTHER" id="PTHR31084:SF0">
    <property type="entry name" value="ALPHA-L-FUCOSIDASE 2"/>
    <property type="match status" value="1"/>
</dbReference>
<dbReference type="InterPro" id="IPR012341">
    <property type="entry name" value="6hp_glycosidase-like_sf"/>
</dbReference>
<feature type="domain" description="Glycosyl hydrolase family 95 N-terminal" evidence="1">
    <location>
        <begin position="12"/>
        <end position="247"/>
    </location>
</feature>
<name>A0A3T0D469_9FIRM</name>
<evidence type="ECO:0000259" key="1">
    <source>
        <dbReference type="Pfam" id="PF14498"/>
    </source>
</evidence>
<dbReference type="GO" id="GO:0004560">
    <property type="term" value="F:alpha-L-fucosidase activity"/>
    <property type="evidence" value="ECO:0007669"/>
    <property type="project" value="InterPro"/>
</dbReference>
<dbReference type="InterPro" id="IPR016518">
    <property type="entry name" value="Alpha-L-fucosidase"/>
</dbReference>
<reference evidence="4 5" key="1">
    <citation type="submission" date="2018-12" db="EMBL/GenBank/DDBJ databases">
        <title>Genome sequence from the cellulolytic species, Caldicellulosiruptor changbaiensis.</title>
        <authorList>
            <person name="Blumer-Schuette S.E."/>
            <person name="Mendoza C."/>
        </authorList>
    </citation>
    <scope>NUCLEOTIDE SEQUENCE [LARGE SCALE GENOMIC DNA]</scope>
    <source>
        <strain evidence="4 5">CBS-Z</strain>
    </source>
</reference>
<feature type="domain" description="Alpha fucosidase A-like C-terminal" evidence="2">
    <location>
        <begin position="672"/>
        <end position="740"/>
    </location>
</feature>
<dbReference type="InterPro" id="IPR049053">
    <property type="entry name" value="AFCA-like_C"/>
</dbReference>
<evidence type="ECO:0000313" key="5">
    <source>
        <dbReference type="Proteomes" id="UP000282930"/>
    </source>
</evidence>
<protein>
    <submittedName>
        <fullName evidence="4">Glycoside hydrolase family 95 protein</fullName>
    </submittedName>
</protein>
<dbReference type="PANTHER" id="PTHR31084">
    <property type="entry name" value="ALPHA-L-FUCOSIDASE 2"/>
    <property type="match status" value="1"/>
</dbReference>
<dbReference type="Pfam" id="PF14498">
    <property type="entry name" value="Glyco_hyd_65N_2"/>
    <property type="match status" value="1"/>
</dbReference>
<evidence type="ECO:0000259" key="3">
    <source>
        <dbReference type="Pfam" id="PF22124"/>
    </source>
</evidence>
<dbReference type="Pfam" id="PF21307">
    <property type="entry name" value="Glyco_hydro_95_C"/>
    <property type="match status" value="1"/>
</dbReference>
<dbReference type="PIRSF" id="PIRSF007663">
    <property type="entry name" value="UCP007663"/>
    <property type="match status" value="1"/>
</dbReference>
<keyword evidence="4" id="KW-0378">Hydrolase</keyword>
<feature type="domain" description="Glycosyl hydrolase family 95 catalytic" evidence="3">
    <location>
        <begin position="266"/>
        <end position="670"/>
    </location>
</feature>
<dbReference type="InterPro" id="IPR008928">
    <property type="entry name" value="6-hairpin_glycosidase_sf"/>
</dbReference>
<dbReference type="EMBL" id="CP034791">
    <property type="protein sequence ID" value="AZT89836.1"/>
    <property type="molecule type" value="Genomic_DNA"/>
</dbReference>
<dbReference type="FunFam" id="1.50.10.10:FF:000028">
    <property type="entry name" value="Alpha-L-fucosidase 2"/>
    <property type="match status" value="1"/>
</dbReference>
<sequence>MNMKENSSLKIFFDTPANDWNEALPIGNGRLGAMIYGTVKREILQLNEDSIWSGGPMERENPDAKRYLPRIRELLLKGKVKEAERLATFALTATPPSQGHYEPLGYLYIDFDINEDKVEKYSRELDLERAVAKVNFELNGIVFKREYFASYPDNVIVARFECKRERGISFSAVLRREKGKYVDRCGRIGDDTIFIEVFNGGEKGLSFCGMVKALTVDGKVYSIGETLFVEDASEVILLISSATTYRTSDYFEHTLNTLQKAAQKGFEKLYEDHIADYTFLFKRVEFHIDSEDKDKLDLPTPERLSRLKEGETDLGLIPLYFQFGRYLLISSSRPGSLPANLQGIWNKDMLPPWDSKYTININTQMNYWPAEVCNLSECHLPLFDLIEKMKERGRKTAEKMYGCRGFCAHHNTDIWGDTAPQDVYLPATHWPMGAAWLCLHIWDHYEYTGDVEFLKSHYETMKEAAIFLLDYMVEDHNGYLVTCPSLSPENKYILPNGDVCSLTYAPTMDIQIITALFSRVIKASKVLNIDFDFAQQLKETLKRLPPIKIGKHGQIQEWIEDYEEAEPGHRHISHLFGLYPESQITKEKTPQLFEAAKKTLERRLSFGSGHTGWSRAWIVCFWARLKDGEKAYQNILELLRKSTLPNLFDNHPPFQIDGNFGATAGIAEMLLQSYDEIIEILPALPSDWKSGYIRGLKARGGHIIDIEWENGKPKKVKIKFGFRQEVNVKYKDKIIRTKGKSGEEKIIRDRDFEQ</sequence>
<evidence type="ECO:0000313" key="4">
    <source>
        <dbReference type="EMBL" id="AZT89836.1"/>
    </source>
</evidence>